<gene>
    <name evidence="1" type="ORF">SAMN05444408_12120</name>
</gene>
<dbReference type="Proteomes" id="UP000184236">
    <property type="component" value="Unassembled WGS sequence"/>
</dbReference>
<dbReference type="OrthoDB" id="1243548at2"/>
<dbReference type="EMBL" id="FQVO01000021">
    <property type="protein sequence ID" value="SHF44316.1"/>
    <property type="molecule type" value="Genomic_DNA"/>
</dbReference>
<evidence type="ECO:0000313" key="2">
    <source>
        <dbReference type="Proteomes" id="UP000184236"/>
    </source>
</evidence>
<reference evidence="2" key="1">
    <citation type="submission" date="2016-11" db="EMBL/GenBank/DDBJ databases">
        <authorList>
            <person name="Varghese N."/>
            <person name="Submissions S."/>
        </authorList>
    </citation>
    <scope>NUCLEOTIDE SEQUENCE [LARGE SCALE GENOMIC DNA]</scope>
    <source>
        <strain evidence="2">DSM 26898</strain>
    </source>
</reference>
<evidence type="ECO:0000313" key="1">
    <source>
        <dbReference type="EMBL" id="SHF44316.1"/>
    </source>
</evidence>
<keyword evidence="2" id="KW-1185">Reference proteome</keyword>
<dbReference type="STRING" id="1302685.SAMN05444408_12120"/>
<dbReference type="AlphaFoldDB" id="A0A1M5BPI8"/>
<accession>A0A1M5BPI8</accession>
<name>A0A1M5BPI8_9FLAO</name>
<proteinExistence type="predicted"/>
<protein>
    <submittedName>
        <fullName evidence="1">Uncharacterized protein</fullName>
    </submittedName>
</protein>
<organism evidence="1 2">
    <name type="scientific">Chryseobacterium takakiae</name>
    <dbReference type="NCBI Taxonomy" id="1302685"/>
    <lineage>
        <taxon>Bacteria</taxon>
        <taxon>Pseudomonadati</taxon>
        <taxon>Bacteroidota</taxon>
        <taxon>Flavobacteriia</taxon>
        <taxon>Flavobacteriales</taxon>
        <taxon>Weeksellaceae</taxon>
        <taxon>Chryseobacterium group</taxon>
        <taxon>Chryseobacterium</taxon>
    </lineage>
</organism>
<sequence>MGQEAIDLFNAIKNLYDYNDNSNGDIPAPKVNSIDQSEAGTAGGGVSVGSVLSPWMQVNIGNYINFNDPIPKRKYLKNETNFNRWTGYQTTIQQYQLDHENTLLEFEKTIKDVSEAAEYADKISEWTGGITTFKGVVDFVKGGWKSVNATSGIVLIGETIIGIQGEKASQFIDMYRDVQNNYLNIHSKNPANMEGVTVNKTIMMGPNNYIWSQYSFYDIHSHKYLGGGIFD</sequence>
<dbReference type="RefSeq" id="WP_072886250.1">
    <property type="nucleotide sequence ID" value="NZ_FQVO01000021.1"/>
</dbReference>